<evidence type="ECO:0000259" key="4">
    <source>
        <dbReference type="PROSITE" id="PS51462"/>
    </source>
</evidence>
<dbReference type="Gene3D" id="3.90.79.10">
    <property type="entry name" value="Nucleoside Triphosphate Pyrophosphohydrolase"/>
    <property type="match status" value="1"/>
</dbReference>
<dbReference type="SUPFAM" id="SSF55811">
    <property type="entry name" value="Nudix"/>
    <property type="match status" value="1"/>
</dbReference>
<feature type="domain" description="Nudix hydrolase" evidence="4">
    <location>
        <begin position="8"/>
        <end position="135"/>
    </location>
</feature>
<dbReference type="AlphaFoldDB" id="A0A679FLF0"/>
<dbReference type="InterPro" id="IPR020084">
    <property type="entry name" value="NUDIX_hydrolase_CS"/>
</dbReference>
<dbReference type="PANTHER" id="PTHR43046">
    <property type="entry name" value="GDP-MANNOSE MANNOSYL HYDROLASE"/>
    <property type="match status" value="1"/>
</dbReference>
<dbReference type="GO" id="GO:0016787">
    <property type="term" value="F:hydrolase activity"/>
    <property type="evidence" value="ECO:0007669"/>
    <property type="project" value="UniProtKB-KW"/>
</dbReference>
<gene>
    <name evidence="5" type="ORF">GsuE55_22250</name>
</gene>
<dbReference type="PRINTS" id="PR00502">
    <property type="entry name" value="NUDIXFAMILY"/>
</dbReference>
<evidence type="ECO:0000256" key="2">
    <source>
        <dbReference type="ARBA" id="ARBA00022801"/>
    </source>
</evidence>
<dbReference type="Proteomes" id="UP000501421">
    <property type="component" value="Chromosome"/>
</dbReference>
<dbReference type="InterPro" id="IPR015797">
    <property type="entry name" value="NUDIX_hydrolase-like_dom_sf"/>
</dbReference>
<evidence type="ECO:0000256" key="3">
    <source>
        <dbReference type="RuleBase" id="RU003476"/>
    </source>
</evidence>
<keyword evidence="2 3" id="KW-0378">Hydrolase</keyword>
<dbReference type="PROSITE" id="PS00893">
    <property type="entry name" value="NUDIX_BOX"/>
    <property type="match status" value="1"/>
</dbReference>
<comment type="similarity">
    <text evidence="3">Belongs to the Nudix hydrolase family.</text>
</comment>
<proteinExistence type="inferred from homology"/>
<evidence type="ECO:0000256" key="1">
    <source>
        <dbReference type="ARBA" id="ARBA00001946"/>
    </source>
</evidence>
<dbReference type="EMBL" id="AP022557">
    <property type="protein sequence ID" value="BBW97392.1"/>
    <property type="molecule type" value="Genomic_DNA"/>
</dbReference>
<dbReference type="RefSeq" id="WP_033018735.1">
    <property type="nucleotide sequence ID" value="NZ_AP022557.1"/>
</dbReference>
<comment type="cofactor">
    <cofactor evidence="1">
        <name>Mg(2+)</name>
        <dbReference type="ChEBI" id="CHEBI:18420"/>
    </cofactor>
</comment>
<dbReference type="PANTHER" id="PTHR43046:SF2">
    <property type="entry name" value="8-OXO-DGTP DIPHOSPHATASE-RELATED"/>
    <property type="match status" value="1"/>
</dbReference>
<organism evidence="5 6">
    <name type="scientific">Geobacillus subterraneus</name>
    <dbReference type="NCBI Taxonomy" id="129338"/>
    <lineage>
        <taxon>Bacteria</taxon>
        <taxon>Bacillati</taxon>
        <taxon>Bacillota</taxon>
        <taxon>Bacilli</taxon>
        <taxon>Bacillales</taxon>
        <taxon>Anoxybacillaceae</taxon>
        <taxon>Geobacillus</taxon>
    </lineage>
</organism>
<evidence type="ECO:0000313" key="5">
    <source>
        <dbReference type="EMBL" id="BBW97392.1"/>
    </source>
</evidence>
<dbReference type="Pfam" id="PF00293">
    <property type="entry name" value="NUDIX"/>
    <property type="match status" value="1"/>
</dbReference>
<evidence type="ECO:0000313" key="6">
    <source>
        <dbReference type="Proteomes" id="UP000501421"/>
    </source>
</evidence>
<keyword evidence="6" id="KW-1185">Reference proteome</keyword>
<dbReference type="InterPro" id="IPR020476">
    <property type="entry name" value="Nudix_hydrolase"/>
</dbReference>
<dbReference type="PROSITE" id="PS51462">
    <property type="entry name" value="NUDIX"/>
    <property type="match status" value="1"/>
</dbReference>
<accession>A0A679FLF0</accession>
<dbReference type="InterPro" id="IPR000086">
    <property type="entry name" value="NUDIX_hydrolase_dom"/>
</dbReference>
<reference evidence="6" key="1">
    <citation type="journal article" date="2020" name="Microbiol. Resour. Announc.">
        <title>Complete Genome Sequence of Geobacillus sp. Strain E55-1, Isolated from Mine Geyser in Japan.</title>
        <authorList>
            <person name="Miyazaki K."/>
            <person name="Hase E."/>
            <person name="Tokito N."/>
        </authorList>
    </citation>
    <scope>NUCLEOTIDE SEQUENCE [LARGE SCALE GENOMIC DNA]</scope>
    <source>
        <strain evidence="6">E55-1</strain>
    </source>
</reference>
<sequence>MDSKRGNVWIAAAGLVINEAGEWLVVKKKYSGLKGKWSLPAGFVQPGEMLDETAVREVWEETGIRSEPVALLGVRTGVINGNISDNMAIFLLRPRSERIIVQTEELDAAAFLSRAALQADRDTSGLIRYLLALEPLAFLPPHNGLNPGDPFGYTKYRLYFESLKGKE</sequence>
<name>A0A679FLF0_9BACL</name>
<protein>
    <submittedName>
        <fullName evidence="5">NUDIX hydrolase</fullName>
    </submittedName>
</protein>